<comment type="subcellular location">
    <subcellularLocation>
        <location evidence="1">Cell membrane</location>
        <topology evidence="1">Multi-pass membrane protein</topology>
    </subcellularLocation>
</comment>
<accession>A0A6B3W102</accession>
<dbReference type="EMBL" id="JAAIWN010000018">
    <property type="protein sequence ID" value="NEY81643.1"/>
    <property type="molecule type" value="Genomic_DNA"/>
</dbReference>
<feature type="transmembrane region" description="Helical" evidence="6">
    <location>
        <begin position="218"/>
        <end position="242"/>
    </location>
</feature>
<evidence type="ECO:0000256" key="6">
    <source>
        <dbReference type="SAM" id="Phobius"/>
    </source>
</evidence>
<feature type="transmembrane region" description="Helical" evidence="6">
    <location>
        <begin position="594"/>
        <end position="617"/>
    </location>
</feature>
<gene>
    <name evidence="9" type="ORF">G4D64_08980</name>
    <name evidence="8" type="ORF">H1Z61_09585</name>
</gene>
<evidence type="ECO:0000256" key="1">
    <source>
        <dbReference type="ARBA" id="ARBA00004651"/>
    </source>
</evidence>
<evidence type="ECO:0000313" key="9">
    <source>
        <dbReference type="EMBL" id="NEY81643.1"/>
    </source>
</evidence>
<evidence type="ECO:0000313" key="8">
    <source>
        <dbReference type="EMBL" id="MBA4537387.1"/>
    </source>
</evidence>
<keyword evidence="5 6" id="KW-0472">Membrane</keyword>
<dbReference type="PANTHER" id="PTHR33406:SF13">
    <property type="entry name" value="MEMBRANE PROTEIN YDFJ"/>
    <property type="match status" value="1"/>
</dbReference>
<dbReference type="InterPro" id="IPR000731">
    <property type="entry name" value="SSD"/>
</dbReference>
<evidence type="ECO:0000313" key="10">
    <source>
        <dbReference type="Proteomes" id="UP000472971"/>
    </source>
</evidence>
<evidence type="ECO:0000313" key="11">
    <source>
        <dbReference type="Proteomes" id="UP000570010"/>
    </source>
</evidence>
<reference evidence="8 11" key="2">
    <citation type="submission" date="2020-07" db="EMBL/GenBank/DDBJ databases">
        <authorList>
            <person name="Feng H."/>
        </authorList>
    </citation>
    <scope>NUCLEOTIDE SEQUENCE [LARGE SCALE GENOMIC DNA]</scope>
    <source>
        <strain evidence="8">S-12</strain>
        <strain evidence="11">s-12</strain>
    </source>
</reference>
<sequence length="716" mass="80417">MKCISTFVSRFYKWILSFWIVITIVLGYFAIQLPSLLHGDGFEMSGDFKTVEKELIETFNFPNSTLFLLFEKAEKESKSEFEEKIDTTLEEVEKLNITMGIQSPNVNQELRKNDISYAIIMFDKDQKDMKHEVQKIRKLIAHKENVNLTGAPVLNEDINKASQNDLVRAEMIGLPVALIVLLIAFGSILSSIVPIILGVITVIASFGTLTFIGEKMTLSIFILNIIPMIGLALSIDFALLFIHRYREELIMHNNKFKAIETTIQTAGRSIVFSAVCVFIGIATMMLIKIDIFQTIAIGGMIVIAISAISAITLLPSILLLLGNHLNRWMIIKPRSHNTSWWTRFAYGVMKRPILISVTALISLTIAILPVKNINLSIPEADSLPKDYESRIAIEKIQQEFQPKKESIVYVVAERKDGWADRDGLDQLKDLVKMFEKDSLVGKVESIYGLSQINSSEQLAKALSNRETSTALQPILDQFVKDDKLLLPVHLKTEATSEKAKKWVRNWSNKETDIPLLFGGEVKFNQEIYDEIGDKFALCIAIIVIATFFILMLAFRSVIIPLKAILMNTIGLLSTFGILVWLFQGGHFGLHETDIALVIPILVFSLVFGLSMDYEVFLISRIHELYQKTHDNDEATAKGLALTSKIITSAALIMIVITGAFAFTGVVPVKQIGIGIAIAILIDATIIRLLLVPSLMKLLGHWNWWMPFVRTKQQSKL</sequence>
<reference evidence="9 10" key="1">
    <citation type="submission" date="2020-02" db="EMBL/GenBank/DDBJ databases">
        <title>Bacillus aquiflavi sp. nov., isolated from yellow water of strong flavor Chinese baijiu in Yibin region of China.</title>
        <authorList>
            <person name="Xie J."/>
        </authorList>
    </citation>
    <scope>NUCLEOTIDE SEQUENCE [LARGE SCALE GENOMIC DNA]</scope>
    <source>
        <strain evidence="9 10">3H-10</strain>
    </source>
</reference>
<dbReference type="Pfam" id="PF03176">
    <property type="entry name" value="MMPL"/>
    <property type="match status" value="2"/>
</dbReference>
<evidence type="ECO:0000256" key="2">
    <source>
        <dbReference type="ARBA" id="ARBA00022475"/>
    </source>
</evidence>
<dbReference type="InterPro" id="IPR004869">
    <property type="entry name" value="MMPL_dom"/>
</dbReference>
<evidence type="ECO:0000259" key="7">
    <source>
        <dbReference type="PROSITE" id="PS50156"/>
    </source>
</evidence>
<dbReference type="Gene3D" id="1.20.1640.10">
    <property type="entry name" value="Multidrug efflux transporter AcrB transmembrane domain"/>
    <property type="match status" value="2"/>
</dbReference>
<organism evidence="9 10">
    <name type="scientific">Bacillus aquiflavi</name>
    <dbReference type="NCBI Taxonomy" id="2672567"/>
    <lineage>
        <taxon>Bacteria</taxon>
        <taxon>Bacillati</taxon>
        <taxon>Bacillota</taxon>
        <taxon>Bacilli</taxon>
        <taxon>Bacillales</taxon>
        <taxon>Bacillaceae</taxon>
        <taxon>Bacillus</taxon>
    </lineage>
</organism>
<protein>
    <submittedName>
        <fullName evidence="9">MMPL family transporter</fullName>
    </submittedName>
</protein>
<dbReference type="GO" id="GO:0005886">
    <property type="term" value="C:plasma membrane"/>
    <property type="evidence" value="ECO:0007669"/>
    <property type="project" value="UniProtKB-SubCell"/>
</dbReference>
<proteinExistence type="predicted"/>
<keyword evidence="10" id="KW-1185">Reference proteome</keyword>
<feature type="transmembrane region" description="Helical" evidence="6">
    <location>
        <begin position="671"/>
        <end position="690"/>
    </location>
</feature>
<keyword evidence="4 6" id="KW-1133">Transmembrane helix</keyword>
<dbReference type="PANTHER" id="PTHR33406">
    <property type="entry name" value="MEMBRANE PROTEIN MJ1562-RELATED"/>
    <property type="match status" value="1"/>
</dbReference>
<dbReference type="Proteomes" id="UP000472971">
    <property type="component" value="Unassembled WGS sequence"/>
</dbReference>
<feature type="transmembrane region" description="Helical" evidence="6">
    <location>
        <begin position="12"/>
        <end position="31"/>
    </location>
</feature>
<keyword evidence="3 6" id="KW-0812">Transmembrane</keyword>
<feature type="transmembrane region" description="Helical" evidence="6">
    <location>
        <begin position="295"/>
        <end position="322"/>
    </location>
</feature>
<dbReference type="SUPFAM" id="SSF82866">
    <property type="entry name" value="Multidrug efflux transporter AcrB transmembrane domain"/>
    <property type="match status" value="2"/>
</dbReference>
<dbReference type="EMBL" id="JACEIO010000020">
    <property type="protein sequence ID" value="MBA4537387.1"/>
    <property type="molecule type" value="Genomic_DNA"/>
</dbReference>
<dbReference type="InterPro" id="IPR050545">
    <property type="entry name" value="Mycobact_MmpL"/>
</dbReference>
<keyword evidence="2" id="KW-1003">Cell membrane</keyword>
<dbReference type="PROSITE" id="PS50156">
    <property type="entry name" value="SSD"/>
    <property type="match status" value="1"/>
</dbReference>
<evidence type="ECO:0000256" key="4">
    <source>
        <dbReference type="ARBA" id="ARBA00022989"/>
    </source>
</evidence>
<dbReference type="RefSeq" id="WP_163242034.1">
    <property type="nucleotide sequence ID" value="NZ_JAAIWN010000018.1"/>
</dbReference>
<dbReference type="AlphaFoldDB" id="A0A6B3W102"/>
<comment type="caution">
    <text evidence="9">The sequence shown here is derived from an EMBL/GenBank/DDBJ whole genome shotgun (WGS) entry which is preliminary data.</text>
</comment>
<feature type="transmembrane region" description="Helical" evidence="6">
    <location>
        <begin position="270"/>
        <end position="289"/>
    </location>
</feature>
<evidence type="ECO:0000256" key="5">
    <source>
        <dbReference type="ARBA" id="ARBA00023136"/>
    </source>
</evidence>
<feature type="transmembrane region" description="Helical" evidence="6">
    <location>
        <begin position="645"/>
        <end position="665"/>
    </location>
</feature>
<evidence type="ECO:0000256" key="3">
    <source>
        <dbReference type="ARBA" id="ARBA00022692"/>
    </source>
</evidence>
<feature type="transmembrane region" description="Helical" evidence="6">
    <location>
        <begin position="561"/>
        <end position="582"/>
    </location>
</feature>
<dbReference type="Proteomes" id="UP000570010">
    <property type="component" value="Unassembled WGS sequence"/>
</dbReference>
<feature type="domain" description="SSD" evidence="7">
    <location>
        <begin position="191"/>
        <end position="320"/>
    </location>
</feature>
<name>A0A6B3W102_9BACI</name>
<feature type="transmembrane region" description="Helical" evidence="6">
    <location>
        <begin position="353"/>
        <end position="370"/>
    </location>
</feature>
<feature type="transmembrane region" description="Helical" evidence="6">
    <location>
        <begin position="534"/>
        <end position="554"/>
    </location>
</feature>